<comment type="similarity">
    <text evidence="1">Belongs to the eukaryotic ribosomal protein eL29 family.</text>
</comment>
<dbReference type="EMBL" id="VIBQ01000082">
    <property type="protein sequence ID" value="KAB8659305.1"/>
    <property type="molecule type" value="Genomic_DNA"/>
</dbReference>
<gene>
    <name evidence="7" type="ORF">FH972_026194</name>
</gene>
<evidence type="ECO:0000256" key="1">
    <source>
        <dbReference type="ARBA" id="ARBA00010247"/>
    </source>
</evidence>
<dbReference type="GO" id="GO:0002181">
    <property type="term" value="P:cytoplasmic translation"/>
    <property type="evidence" value="ECO:0007669"/>
    <property type="project" value="TreeGrafter"/>
</dbReference>
<evidence type="ECO:0000256" key="2">
    <source>
        <dbReference type="ARBA" id="ARBA00022980"/>
    </source>
</evidence>
<feature type="region of interest" description="Disordered" evidence="6">
    <location>
        <begin position="76"/>
        <end position="95"/>
    </location>
</feature>
<keyword evidence="8" id="KW-1185">Reference proteome</keyword>
<dbReference type="Pfam" id="PF01779">
    <property type="entry name" value="Ribosomal_L29e"/>
    <property type="match status" value="1"/>
</dbReference>
<evidence type="ECO:0000313" key="8">
    <source>
        <dbReference type="Proteomes" id="UP000327013"/>
    </source>
</evidence>
<dbReference type="OrthoDB" id="996720at2759"/>
<feature type="compositionally biased region" description="Basic residues" evidence="6">
    <location>
        <begin position="182"/>
        <end position="192"/>
    </location>
</feature>
<comment type="caution">
    <text evidence="7">The sequence shown here is derived from an EMBL/GenBank/DDBJ whole genome shotgun (WGS) entry which is preliminary data.</text>
</comment>
<dbReference type="AlphaFoldDB" id="A0A5N6L3F4"/>
<evidence type="ECO:0000256" key="4">
    <source>
        <dbReference type="ARBA" id="ARBA00035222"/>
    </source>
</evidence>
<reference evidence="7 8" key="1">
    <citation type="submission" date="2019-06" db="EMBL/GenBank/DDBJ databases">
        <title>A chromosomal-level reference genome of Carpinus fangiana (Coryloideae, Betulaceae).</title>
        <authorList>
            <person name="Yang X."/>
            <person name="Wang Z."/>
            <person name="Zhang L."/>
            <person name="Hao G."/>
            <person name="Liu J."/>
            <person name="Yang Y."/>
        </authorList>
    </citation>
    <scope>NUCLEOTIDE SEQUENCE [LARGE SCALE GENOMIC DNA]</scope>
    <source>
        <strain evidence="7">Cfa_2016G</strain>
        <tissue evidence="7">Leaf</tissue>
    </source>
</reference>
<feature type="region of interest" description="Disordered" evidence="6">
    <location>
        <begin position="182"/>
        <end position="211"/>
    </location>
</feature>
<feature type="compositionally biased region" description="Pro residues" evidence="6">
    <location>
        <begin position="202"/>
        <end position="211"/>
    </location>
</feature>
<keyword evidence="2" id="KW-0689">Ribosomal protein</keyword>
<dbReference type="InterPro" id="IPR002673">
    <property type="entry name" value="Ribosomal_eL29"/>
</dbReference>
<organism evidence="7 8">
    <name type="scientific">Carpinus fangiana</name>
    <dbReference type="NCBI Taxonomy" id="176857"/>
    <lineage>
        <taxon>Eukaryota</taxon>
        <taxon>Viridiplantae</taxon>
        <taxon>Streptophyta</taxon>
        <taxon>Embryophyta</taxon>
        <taxon>Tracheophyta</taxon>
        <taxon>Spermatophyta</taxon>
        <taxon>Magnoliopsida</taxon>
        <taxon>eudicotyledons</taxon>
        <taxon>Gunneridae</taxon>
        <taxon>Pentapetalae</taxon>
        <taxon>rosids</taxon>
        <taxon>fabids</taxon>
        <taxon>Fagales</taxon>
        <taxon>Betulaceae</taxon>
        <taxon>Carpinus</taxon>
    </lineage>
</organism>
<accession>A0A5N6L3F4</accession>
<dbReference type="GO" id="GO:0003735">
    <property type="term" value="F:structural constituent of ribosome"/>
    <property type="evidence" value="ECO:0007669"/>
    <property type="project" value="InterPro"/>
</dbReference>
<proteinExistence type="inferred from homology"/>
<dbReference type="PANTHER" id="PTHR12884">
    <property type="entry name" value="60S RIBOSOMAL PROTEIN L29"/>
    <property type="match status" value="1"/>
</dbReference>
<dbReference type="Gene3D" id="6.10.140.1730">
    <property type="match status" value="1"/>
</dbReference>
<sequence>MAKSKNSSQHNQVCAPATQAGPVPALGAEVATAQPLFSPLPVPAGTLCCEIAARPGRSLGLTCFCCDVQNKKDHKNGIKKPKTNRYPSLKGTDPKFRRNHRHALHGTAKALVCCFCSHLQFQYPRPVTFQQQLKLVEQRPRSPAMRSSACLATAPSLKIFRPLPANTLLRIDSEGRIVVAPGKKRRNRRRAASNRGSCASSIPPPQLAKIR</sequence>
<dbReference type="PANTHER" id="PTHR12884:SF0">
    <property type="entry name" value="60S RIBOSOMAL PROTEIN L29"/>
    <property type="match status" value="1"/>
</dbReference>
<keyword evidence="3" id="KW-0687">Ribonucleoprotein</keyword>
<protein>
    <recommendedName>
        <fullName evidence="4">Large ribosomal subunit protein eL29</fullName>
    </recommendedName>
    <alternativeName>
        <fullName evidence="5">60S ribosomal protein L29</fullName>
    </alternativeName>
</protein>
<evidence type="ECO:0000313" key="7">
    <source>
        <dbReference type="EMBL" id="KAB8659305.1"/>
    </source>
</evidence>
<evidence type="ECO:0000256" key="3">
    <source>
        <dbReference type="ARBA" id="ARBA00023274"/>
    </source>
</evidence>
<evidence type="ECO:0000256" key="6">
    <source>
        <dbReference type="SAM" id="MobiDB-lite"/>
    </source>
</evidence>
<name>A0A5N6L3F4_9ROSI</name>
<dbReference type="GO" id="GO:0022625">
    <property type="term" value="C:cytosolic large ribosomal subunit"/>
    <property type="evidence" value="ECO:0007669"/>
    <property type="project" value="TreeGrafter"/>
</dbReference>
<dbReference type="Proteomes" id="UP000327013">
    <property type="component" value="Unassembled WGS sequence"/>
</dbReference>
<evidence type="ECO:0000256" key="5">
    <source>
        <dbReference type="ARBA" id="ARBA00035328"/>
    </source>
</evidence>